<proteinExistence type="predicted"/>
<protein>
    <recommendedName>
        <fullName evidence="4">DUF1127 domain-containing protein</fullName>
    </recommendedName>
</protein>
<accession>A0ABY1N6Z4</accession>
<feature type="region of interest" description="Disordered" evidence="1">
    <location>
        <begin position="98"/>
        <end position="125"/>
    </location>
</feature>
<sequence>MNFQNILEYPCPKQPTIRKLRGQKSDQTTTIYMQFWNIRTWLDGIVVTFKAWRIRQALKKEARQLYWLENESVLQDLGLSREDLASPAFLPEVSLDYKERSDSKGPVTPVSPDQPKTPACDRSPRLAHIGAGCRAQ</sequence>
<organism evidence="2 3">
    <name type="scientific">Roseibium denhamense</name>
    <dbReference type="NCBI Taxonomy" id="76305"/>
    <lineage>
        <taxon>Bacteria</taxon>
        <taxon>Pseudomonadati</taxon>
        <taxon>Pseudomonadota</taxon>
        <taxon>Alphaproteobacteria</taxon>
        <taxon>Hyphomicrobiales</taxon>
        <taxon>Stappiaceae</taxon>
        <taxon>Roseibium</taxon>
    </lineage>
</organism>
<reference evidence="2 3" key="1">
    <citation type="submission" date="2017-05" db="EMBL/GenBank/DDBJ databases">
        <authorList>
            <person name="Varghese N."/>
            <person name="Submissions S."/>
        </authorList>
    </citation>
    <scope>NUCLEOTIDE SEQUENCE [LARGE SCALE GENOMIC DNA]</scope>
    <source>
        <strain evidence="2 3">DSM 15949</strain>
    </source>
</reference>
<keyword evidence="3" id="KW-1185">Reference proteome</keyword>
<evidence type="ECO:0000313" key="3">
    <source>
        <dbReference type="Proteomes" id="UP001157914"/>
    </source>
</evidence>
<name>A0ABY1N6Z4_9HYPH</name>
<dbReference type="EMBL" id="FXTT01000001">
    <property type="protein sequence ID" value="SMP01710.1"/>
    <property type="molecule type" value="Genomic_DNA"/>
</dbReference>
<evidence type="ECO:0000313" key="2">
    <source>
        <dbReference type="EMBL" id="SMP01710.1"/>
    </source>
</evidence>
<gene>
    <name evidence="2" type="ORF">SAMN06265374_0391</name>
</gene>
<evidence type="ECO:0008006" key="4">
    <source>
        <dbReference type="Google" id="ProtNLM"/>
    </source>
</evidence>
<dbReference type="Proteomes" id="UP001157914">
    <property type="component" value="Unassembled WGS sequence"/>
</dbReference>
<evidence type="ECO:0000256" key="1">
    <source>
        <dbReference type="SAM" id="MobiDB-lite"/>
    </source>
</evidence>
<comment type="caution">
    <text evidence="2">The sequence shown here is derived from an EMBL/GenBank/DDBJ whole genome shotgun (WGS) entry which is preliminary data.</text>
</comment>